<evidence type="ECO:0000313" key="10">
    <source>
        <dbReference type="Proteomes" id="UP000007093"/>
    </source>
</evidence>
<gene>
    <name evidence="7" type="primary">mraZ</name>
    <name evidence="9" type="ordered locus">Acin_1535</name>
</gene>
<proteinExistence type="inferred from homology"/>
<organism evidence="9 10">
    <name type="scientific">Acidaminococcus intestini (strain RyC-MR95)</name>
    <dbReference type="NCBI Taxonomy" id="568816"/>
    <lineage>
        <taxon>Bacteria</taxon>
        <taxon>Bacillati</taxon>
        <taxon>Bacillota</taxon>
        <taxon>Negativicutes</taxon>
        <taxon>Acidaminococcales</taxon>
        <taxon>Acidaminococcaceae</taxon>
        <taxon>Acidaminococcus</taxon>
    </lineage>
</organism>
<keyword evidence="10" id="KW-1185">Reference proteome</keyword>
<keyword evidence="6 7" id="KW-0804">Transcription</keyword>
<dbReference type="KEGG" id="ain:Acin_1535"/>
<dbReference type="CDD" id="cd16320">
    <property type="entry name" value="MraZ_N"/>
    <property type="match status" value="1"/>
</dbReference>
<dbReference type="GO" id="GO:0000976">
    <property type="term" value="F:transcription cis-regulatory region binding"/>
    <property type="evidence" value="ECO:0007669"/>
    <property type="project" value="TreeGrafter"/>
</dbReference>
<dbReference type="SUPFAM" id="SSF89447">
    <property type="entry name" value="AbrB/MazE/MraZ-like"/>
    <property type="match status" value="1"/>
</dbReference>
<dbReference type="eggNOG" id="COG2001">
    <property type="taxonomic scope" value="Bacteria"/>
</dbReference>
<evidence type="ECO:0000256" key="7">
    <source>
        <dbReference type="HAMAP-Rule" id="MF_01008"/>
    </source>
</evidence>
<dbReference type="PANTHER" id="PTHR34701">
    <property type="entry name" value="TRANSCRIPTIONAL REGULATOR MRAZ"/>
    <property type="match status" value="1"/>
</dbReference>
<evidence type="ECO:0000256" key="3">
    <source>
        <dbReference type="ARBA" id="ARBA00022737"/>
    </source>
</evidence>
<sequence>MGIAAMLMGEYEHSVDAKGRLFVPAKLRSELGKTFVITKGVDGCIDVYPMDAWDRLQQSFAQQTLPKKKARDVSRFLFGNSMEVEPDKQGRILLPQTLRKFAQIEGLATIIGTGTKAEIWDTKRYEAYSSEVESDVAAIVEDLEI</sequence>
<dbReference type="GO" id="GO:0003700">
    <property type="term" value="F:DNA-binding transcription factor activity"/>
    <property type="evidence" value="ECO:0007669"/>
    <property type="project" value="UniProtKB-UniRule"/>
</dbReference>
<dbReference type="GO" id="GO:2000143">
    <property type="term" value="P:negative regulation of DNA-templated transcription initiation"/>
    <property type="evidence" value="ECO:0007669"/>
    <property type="project" value="TreeGrafter"/>
</dbReference>
<comment type="subunit">
    <text evidence="7">Forms oligomers.</text>
</comment>
<evidence type="ECO:0000256" key="6">
    <source>
        <dbReference type="ARBA" id="ARBA00023163"/>
    </source>
</evidence>
<evidence type="ECO:0000256" key="2">
    <source>
        <dbReference type="ARBA" id="ARBA00022490"/>
    </source>
</evidence>
<dbReference type="CDD" id="cd16321">
    <property type="entry name" value="MraZ_C"/>
    <property type="match status" value="1"/>
</dbReference>
<dbReference type="InterPro" id="IPR037914">
    <property type="entry name" value="SpoVT-AbrB_sf"/>
</dbReference>
<keyword evidence="2 7" id="KW-0963">Cytoplasm</keyword>
<dbReference type="Proteomes" id="UP000007093">
    <property type="component" value="Chromosome"/>
</dbReference>
<feature type="domain" description="SpoVT-AbrB" evidence="8">
    <location>
        <begin position="81"/>
        <end position="124"/>
    </location>
</feature>
<dbReference type="InterPro" id="IPR003444">
    <property type="entry name" value="MraZ"/>
</dbReference>
<dbReference type="FunCoup" id="G4Q2U8">
    <property type="interactions" value="199"/>
</dbReference>
<dbReference type="GO" id="GO:0005737">
    <property type="term" value="C:cytoplasm"/>
    <property type="evidence" value="ECO:0007669"/>
    <property type="project" value="UniProtKB-UniRule"/>
</dbReference>
<evidence type="ECO:0000256" key="5">
    <source>
        <dbReference type="ARBA" id="ARBA00023125"/>
    </source>
</evidence>
<evidence type="ECO:0000256" key="4">
    <source>
        <dbReference type="ARBA" id="ARBA00023015"/>
    </source>
</evidence>
<dbReference type="PANTHER" id="PTHR34701:SF1">
    <property type="entry name" value="TRANSCRIPTIONAL REGULATOR MRAZ"/>
    <property type="match status" value="1"/>
</dbReference>
<comment type="similarity">
    <text evidence="7">Belongs to the MraZ family.</text>
</comment>
<evidence type="ECO:0000313" key="9">
    <source>
        <dbReference type="EMBL" id="AEQ22754.1"/>
    </source>
</evidence>
<dbReference type="AlphaFoldDB" id="G4Q2U8"/>
<dbReference type="Pfam" id="PF02381">
    <property type="entry name" value="MraZ"/>
    <property type="match status" value="2"/>
</dbReference>
<dbReference type="InterPro" id="IPR020603">
    <property type="entry name" value="MraZ_dom"/>
</dbReference>
<name>G4Q2U8_ACIIR</name>
<keyword evidence="3" id="KW-0677">Repeat</keyword>
<dbReference type="Gene3D" id="3.40.1550.20">
    <property type="entry name" value="Transcriptional regulator MraZ domain"/>
    <property type="match status" value="1"/>
</dbReference>
<dbReference type="HOGENOM" id="CLU_107907_0_5_9"/>
<protein>
    <recommendedName>
        <fullName evidence="1 7">Transcriptional regulator MraZ</fullName>
    </recommendedName>
</protein>
<accession>G4Q2U8</accession>
<dbReference type="HAMAP" id="MF_01008">
    <property type="entry name" value="MraZ"/>
    <property type="match status" value="1"/>
</dbReference>
<dbReference type="InterPro" id="IPR007159">
    <property type="entry name" value="SpoVT-AbrB_dom"/>
</dbReference>
<evidence type="ECO:0000256" key="1">
    <source>
        <dbReference type="ARBA" id="ARBA00013860"/>
    </source>
</evidence>
<keyword evidence="4 7" id="KW-0805">Transcription regulation</keyword>
<evidence type="ECO:0000259" key="8">
    <source>
        <dbReference type="PROSITE" id="PS51740"/>
    </source>
</evidence>
<dbReference type="PATRIC" id="fig|568816.4.peg.1491"/>
<feature type="domain" description="SpoVT-AbrB" evidence="8">
    <location>
        <begin position="10"/>
        <end position="52"/>
    </location>
</feature>
<dbReference type="InterPro" id="IPR035642">
    <property type="entry name" value="MraZ_N"/>
</dbReference>
<dbReference type="EMBL" id="CP003058">
    <property type="protein sequence ID" value="AEQ22754.1"/>
    <property type="molecule type" value="Genomic_DNA"/>
</dbReference>
<keyword evidence="5 7" id="KW-0238">DNA-binding</keyword>
<dbReference type="PROSITE" id="PS51740">
    <property type="entry name" value="SPOVT_ABRB"/>
    <property type="match status" value="2"/>
</dbReference>
<dbReference type="InterPro" id="IPR038619">
    <property type="entry name" value="MraZ_sf"/>
</dbReference>
<dbReference type="InParanoid" id="G4Q2U8"/>
<dbReference type="InterPro" id="IPR035644">
    <property type="entry name" value="MraZ_C"/>
</dbReference>
<dbReference type="STRING" id="568816.Acin_1535"/>
<dbReference type="NCBIfam" id="TIGR00242">
    <property type="entry name" value="division/cell wall cluster transcriptional repressor MraZ"/>
    <property type="match status" value="1"/>
</dbReference>
<comment type="subcellular location">
    <subcellularLocation>
        <location evidence="7">Cytoplasm</location>
        <location evidence="7">Nucleoid</location>
    </subcellularLocation>
</comment>
<reference evidence="9 10" key="1">
    <citation type="journal article" date="2011" name="J. Bacteriol.">
        <title>Complete genome sequence of Acidaminococcus intestini RYC-MR95, a Gram-negative bacterium from the phylum Firmicutes.</title>
        <authorList>
            <person name="D'Auria G."/>
            <person name="Galan J.C."/>
            <person name="Rodriguez-Alcayna M."/>
            <person name="Moya A."/>
            <person name="Baquero F."/>
            <person name="Latorre A."/>
        </authorList>
    </citation>
    <scope>NUCLEOTIDE SEQUENCE [LARGE SCALE GENOMIC DNA]</scope>
    <source>
        <strain evidence="9 10">RyC-MR95</strain>
    </source>
</reference>
<dbReference type="GO" id="GO:0009295">
    <property type="term" value="C:nucleoid"/>
    <property type="evidence" value="ECO:0007669"/>
    <property type="project" value="UniProtKB-SubCell"/>
</dbReference>